<evidence type="ECO:0000313" key="5">
    <source>
        <dbReference type="Proteomes" id="UP000025171"/>
    </source>
</evidence>
<dbReference type="Pfam" id="PF19040">
    <property type="entry name" value="SGNH"/>
    <property type="match status" value="1"/>
</dbReference>
<feature type="transmembrane region" description="Helical" evidence="1">
    <location>
        <begin position="31"/>
        <end position="51"/>
    </location>
</feature>
<dbReference type="GO" id="GO:0009103">
    <property type="term" value="P:lipopolysaccharide biosynthetic process"/>
    <property type="evidence" value="ECO:0007669"/>
    <property type="project" value="TreeGrafter"/>
</dbReference>
<feature type="transmembrane region" description="Helical" evidence="1">
    <location>
        <begin position="187"/>
        <end position="208"/>
    </location>
</feature>
<dbReference type="InterPro" id="IPR002656">
    <property type="entry name" value="Acyl_transf_3_dom"/>
</dbReference>
<keyword evidence="1" id="KW-0472">Membrane</keyword>
<dbReference type="eggNOG" id="COG1835">
    <property type="taxonomic scope" value="Bacteria"/>
</dbReference>
<sequence length="671" mass="74981">MKYRAEIDGLRAIAVVPVMLFHAGFGLFSGGFIGVDVFFVISGYLITTLIINDLDASRFSLLHFYERRARRILPALFLVVLFCIPAAWFLLLPEDLTEFSRSLVAVATFSSNIFFWKESGYFSTAIELRPLVHTWSLAVEEQFYIFFPLLLMAVWRFGKRAAVWILIAGFIASLAVAQWAAYNKPEAGFYLLPTRGWELLVGTFAAFYLQRGPVRTSTRINNLMSALGLAAIIFSVLMFDKMTPFPSLYALVPTVGAVLIILFALQGTLVHWLLSLKGVVGVGLISYSAYLWHQPLYAFARQYTLGKPGVAVFLLLGLLSLVLAYLSWRFVEAPFRKRSSAGMSRTVIFGTALSGIVVMMSLGIGGHLERGFPGRYPAFQTVSQSLGDWGDHDECYLNGAQSDARIRACVNRQPFVYLIGDSHADAISASVRARMQAEGVNMVTWAYPGCLPIRGTLERPRNKQQACQKYKKQFARYFAEYPAPVILSARWRAYMYGTGFDNGEGGIEFSRNNTQSIVLGDPDGDLDRLIEKELIELRSLAPVIVIDQIPEAGWDVYRKVVSRSRWKGAYDEITTSYDVYRHANARVNALLDRVEPGIDVVRTAAIVCSDDTGRCRDTMNGLPLYRDDNHPAPILAHMIADEVWHKLESHVVRKSPADTGQAGLQPIDGFY</sequence>
<dbReference type="PANTHER" id="PTHR23028:SF53">
    <property type="entry name" value="ACYL_TRANSF_3 DOMAIN-CONTAINING PROTEIN"/>
    <property type="match status" value="1"/>
</dbReference>
<dbReference type="GO" id="GO:0016747">
    <property type="term" value="F:acyltransferase activity, transferring groups other than amino-acyl groups"/>
    <property type="evidence" value="ECO:0007669"/>
    <property type="project" value="InterPro"/>
</dbReference>
<feature type="transmembrane region" description="Helical" evidence="1">
    <location>
        <begin position="135"/>
        <end position="155"/>
    </location>
</feature>
<keyword evidence="1" id="KW-0812">Transmembrane</keyword>
<feature type="transmembrane region" description="Helical" evidence="1">
    <location>
        <begin position="220"/>
        <end position="239"/>
    </location>
</feature>
<proteinExistence type="predicted"/>
<name>A0A059FUY7_9PROT</name>
<feature type="domain" description="SGNH" evidence="3">
    <location>
        <begin position="404"/>
        <end position="642"/>
    </location>
</feature>
<feature type="transmembrane region" description="Helical" evidence="1">
    <location>
        <begin position="305"/>
        <end position="326"/>
    </location>
</feature>
<feature type="domain" description="Acyltransferase 3" evidence="2">
    <location>
        <begin position="5"/>
        <end position="328"/>
    </location>
</feature>
<evidence type="ECO:0000256" key="1">
    <source>
        <dbReference type="SAM" id="Phobius"/>
    </source>
</evidence>
<comment type="caution">
    <text evidence="4">The sequence shown here is derived from an EMBL/GenBank/DDBJ whole genome shotgun (WGS) entry which is preliminary data.</text>
</comment>
<dbReference type="Proteomes" id="UP000025171">
    <property type="component" value="Unassembled WGS sequence"/>
</dbReference>
<dbReference type="InterPro" id="IPR050879">
    <property type="entry name" value="Acyltransferase_3"/>
</dbReference>
<evidence type="ECO:0000313" key="4">
    <source>
        <dbReference type="EMBL" id="KCZ94417.1"/>
    </source>
</evidence>
<protein>
    <submittedName>
        <fullName evidence="4">Acyltransferase 3</fullName>
    </submittedName>
</protein>
<keyword evidence="1" id="KW-1133">Transmembrane helix</keyword>
<feature type="transmembrane region" description="Helical" evidence="1">
    <location>
        <begin position="245"/>
        <end position="265"/>
    </location>
</feature>
<dbReference type="RefSeq" id="WP_156945401.1">
    <property type="nucleotide sequence ID" value="NZ_ARYK01000001.1"/>
</dbReference>
<dbReference type="OrthoDB" id="9796461at2"/>
<dbReference type="PANTHER" id="PTHR23028">
    <property type="entry name" value="ACETYLTRANSFERASE"/>
    <property type="match status" value="1"/>
</dbReference>
<reference evidence="4 5" key="1">
    <citation type="journal article" date="2014" name="Antonie Van Leeuwenhoek">
        <title>Hyphomonas beringensis sp. nov. and Hyphomonas chukchiensis sp. nov., isolated from surface seawater of the Bering Sea and Chukchi Sea.</title>
        <authorList>
            <person name="Li C."/>
            <person name="Lai Q."/>
            <person name="Li G."/>
            <person name="Dong C."/>
            <person name="Wang J."/>
            <person name="Liao Y."/>
            <person name="Shao Z."/>
        </authorList>
    </citation>
    <scope>NUCLEOTIDE SEQUENCE [LARGE SCALE GENOMIC DNA]</scope>
    <source>
        <strain evidence="4 5">MHS-2</strain>
    </source>
</reference>
<dbReference type="Pfam" id="PF01757">
    <property type="entry name" value="Acyl_transf_3"/>
    <property type="match status" value="1"/>
</dbReference>
<keyword evidence="4" id="KW-0808">Transferase</keyword>
<dbReference type="GO" id="GO:0016020">
    <property type="term" value="C:membrane"/>
    <property type="evidence" value="ECO:0007669"/>
    <property type="project" value="TreeGrafter"/>
</dbReference>
<organism evidence="4 5">
    <name type="scientific">Hyphomonas johnsonii MHS-2</name>
    <dbReference type="NCBI Taxonomy" id="1280950"/>
    <lineage>
        <taxon>Bacteria</taxon>
        <taxon>Pseudomonadati</taxon>
        <taxon>Pseudomonadota</taxon>
        <taxon>Alphaproteobacteria</taxon>
        <taxon>Hyphomonadales</taxon>
        <taxon>Hyphomonadaceae</taxon>
        <taxon>Hyphomonas</taxon>
    </lineage>
</organism>
<dbReference type="PATRIC" id="fig|1280950.3.peg.721"/>
<feature type="transmembrane region" description="Helical" evidence="1">
    <location>
        <begin position="162"/>
        <end position="181"/>
    </location>
</feature>
<dbReference type="InterPro" id="IPR043968">
    <property type="entry name" value="SGNH"/>
</dbReference>
<keyword evidence="4" id="KW-0012">Acyltransferase</keyword>
<feature type="transmembrane region" description="Helical" evidence="1">
    <location>
        <begin position="72"/>
        <end position="91"/>
    </location>
</feature>
<dbReference type="STRING" id="1280950.HJO_03545"/>
<dbReference type="EMBL" id="ARYK01000001">
    <property type="protein sequence ID" value="KCZ94417.1"/>
    <property type="molecule type" value="Genomic_DNA"/>
</dbReference>
<gene>
    <name evidence="4" type="ORF">HJO_03545</name>
</gene>
<dbReference type="AlphaFoldDB" id="A0A059FUY7"/>
<accession>A0A059FUY7</accession>
<feature type="transmembrane region" description="Helical" evidence="1">
    <location>
        <begin position="7"/>
        <end position="25"/>
    </location>
</feature>
<evidence type="ECO:0000259" key="2">
    <source>
        <dbReference type="Pfam" id="PF01757"/>
    </source>
</evidence>
<keyword evidence="5" id="KW-1185">Reference proteome</keyword>
<evidence type="ECO:0000259" key="3">
    <source>
        <dbReference type="Pfam" id="PF19040"/>
    </source>
</evidence>
<feature type="transmembrane region" description="Helical" evidence="1">
    <location>
        <begin position="272"/>
        <end position="293"/>
    </location>
</feature>
<feature type="transmembrane region" description="Helical" evidence="1">
    <location>
        <begin position="347"/>
        <end position="368"/>
    </location>
</feature>